<dbReference type="Pfam" id="PF00072">
    <property type="entry name" value="Response_reg"/>
    <property type="match status" value="1"/>
</dbReference>
<proteinExistence type="predicted"/>
<name>A0A6P1YTD6_9HYPH</name>
<feature type="modified residue" description="4-aspartylphosphate" evidence="1">
    <location>
        <position position="62"/>
    </location>
</feature>
<dbReference type="EMBL" id="CP048630">
    <property type="protein sequence ID" value="QIB36305.1"/>
    <property type="molecule type" value="Genomic_DNA"/>
</dbReference>
<evidence type="ECO:0000313" key="4">
    <source>
        <dbReference type="Proteomes" id="UP000464751"/>
    </source>
</evidence>
<dbReference type="Gene3D" id="3.40.50.2300">
    <property type="match status" value="1"/>
</dbReference>
<sequence>MADNPLSGRKVLIVEDETLVAMMMEAMVEELGATVIGSKARVGEALDFIATRHHEIDIVMLDLNLGGTRCYSVASAATGHGIPFVFSTGYQDGDIIEEWRDRPMLTKPFQLSELQGALALALGAGLNAGQA</sequence>
<dbReference type="SUPFAM" id="SSF52172">
    <property type="entry name" value="CheY-like"/>
    <property type="match status" value="1"/>
</dbReference>
<dbReference type="InterPro" id="IPR001789">
    <property type="entry name" value="Sig_transdc_resp-reg_receiver"/>
</dbReference>
<organism evidence="3 4">
    <name type="scientific">Ancylobacter pratisalsi</name>
    <dbReference type="NCBI Taxonomy" id="1745854"/>
    <lineage>
        <taxon>Bacteria</taxon>
        <taxon>Pseudomonadati</taxon>
        <taxon>Pseudomonadota</taxon>
        <taxon>Alphaproteobacteria</taxon>
        <taxon>Hyphomicrobiales</taxon>
        <taxon>Xanthobacteraceae</taxon>
        <taxon>Ancylobacter</taxon>
    </lineage>
</organism>
<dbReference type="PROSITE" id="PS50110">
    <property type="entry name" value="RESPONSE_REGULATORY"/>
    <property type="match status" value="1"/>
</dbReference>
<feature type="domain" description="Response regulatory" evidence="2">
    <location>
        <begin position="10"/>
        <end position="122"/>
    </location>
</feature>
<evidence type="ECO:0000256" key="1">
    <source>
        <dbReference type="PROSITE-ProRule" id="PRU00169"/>
    </source>
</evidence>
<evidence type="ECO:0000313" key="3">
    <source>
        <dbReference type="EMBL" id="QIB36305.1"/>
    </source>
</evidence>
<evidence type="ECO:0000259" key="2">
    <source>
        <dbReference type="PROSITE" id="PS50110"/>
    </source>
</evidence>
<keyword evidence="4" id="KW-1185">Reference proteome</keyword>
<dbReference type="GO" id="GO:0000160">
    <property type="term" value="P:phosphorelay signal transduction system"/>
    <property type="evidence" value="ECO:0007669"/>
    <property type="project" value="InterPro"/>
</dbReference>
<reference evidence="3 4" key="1">
    <citation type="submission" date="2020-02" db="EMBL/GenBank/DDBJ databases">
        <authorList>
            <person name="Li G."/>
        </authorList>
    </citation>
    <scope>NUCLEOTIDE SEQUENCE [LARGE SCALE GENOMIC DNA]</scope>
    <source>
        <strain evidence="3 4">DSM 102029</strain>
    </source>
</reference>
<dbReference type="SMART" id="SM00448">
    <property type="entry name" value="REC"/>
    <property type="match status" value="1"/>
</dbReference>
<dbReference type="InterPro" id="IPR011006">
    <property type="entry name" value="CheY-like_superfamily"/>
</dbReference>
<keyword evidence="1" id="KW-0597">Phosphoprotein</keyword>
<dbReference type="KEGG" id="apra:G3A50_16095"/>
<protein>
    <submittedName>
        <fullName evidence="3">Response regulator</fullName>
    </submittedName>
</protein>
<gene>
    <name evidence="3" type="ORF">G3A50_16095</name>
</gene>
<dbReference type="Proteomes" id="UP000464751">
    <property type="component" value="Chromosome"/>
</dbReference>
<dbReference type="AlphaFoldDB" id="A0A6P1YTD6"/>
<accession>A0A6P1YTD6</accession>